<keyword evidence="2" id="KW-1185">Reference proteome</keyword>
<sequence>TIIVLKVKAPEFTDLALEVPKFDAGLIIAKKNSEKTKNWRDFFLMSFWSDQYD</sequence>
<reference evidence="1" key="1">
    <citation type="submission" date="2019-04" db="EMBL/GenBank/DDBJ databases">
        <title>Genome assembly of Zosterops borbonicus 15179.</title>
        <authorList>
            <person name="Leroy T."/>
            <person name="Anselmetti Y."/>
            <person name="Tilak M.-K."/>
            <person name="Nabholz B."/>
        </authorList>
    </citation>
    <scope>NUCLEOTIDE SEQUENCE</scope>
    <source>
        <strain evidence="1">HGM_15179</strain>
        <tissue evidence="1">Muscle</tissue>
    </source>
</reference>
<dbReference type="AlphaFoldDB" id="A0A8K1D7E9"/>
<protein>
    <submittedName>
        <fullName evidence="1">Uncharacterized protein</fullName>
    </submittedName>
</protein>
<organism evidence="1 2">
    <name type="scientific">Zosterops borbonicus</name>
    <dbReference type="NCBI Taxonomy" id="364589"/>
    <lineage>
        <taxon>Eukaryota</taxon>
        <taxon>Metazoa</taxon>
        <taxon>Chordata</taxon>
        <taxon>Craniata</taxon>
        <taxon>Vertebrata</taxon>
        <taxon>Euteleostomi</taxon>
        <taxon>Archelosauria</taxon>
        <taxon>Archosauria</taxon>
        <taxon>Dinosauria</taxon>
        <taxon>Saurischia</taxon>
        <taxon>Theropoda</taxon>
        <taxon>Coelurosauria</taxon>
        <taxon>Aves</taxon>
        <taxon>Neognathae</taxon>
        <taxon>Neoaves</taxon>
        <taxon>Telluraves</taxon>
        <taxon>Australaves</taxon>
        <taxon>Passeriformes</taxon>
        <taxon>Sylvioidea</taxon>
        <taxon>Zosteropidae</taxon>
        <taxon>Zosterops</taxon>
    </lineage>
</organism>
<dbReference type="EMBL" id="SWJQ01002574">
    <property type="protein sequence ID" value="TRZ06377.1"/>
    <property type="molecule type" value="Genomic_DNA"/>
</dbReference>
<feature type="non-terminal residue" evidence="1">
    <location>
        <position position="1"/>
    </location>
</feature>
<name>A0A8K1D7E9_9PASS</name>
<evidence type="ECO:0000313" key="1">
    <source>
        <dbReference type="EMBL" id="TRZ06377.1"/>
    </source>
</evidence>
<comment type="caution">
    <text evidence="1">The sequence shown here is derived from an EMBL/GenBank/DDBJ whole genome shotgun (WGS) entry which is preliminary data.</text>
</comment>
<evidence type="ECO:0000313" key="2">
    <source>
        <dbReference type="Proteomes" id="UP000796761"/>
    </source>
</evidence>
<gene>
    <name evidence="1" type="ORF">HGM15179_020730</name>
</gene>
<dbReference type="Proteomes" id="UP000796761">
    <property type="component" value="Unassembled WGS sequence"/>
</dbReference>
<proteinExistence type="predicted"/>
<accession>A0A8K1D7E9</accession>